<dbReference type="RefSeq" id="WP_117314218.1">
    <property type="nucleotide sequence ID" value="NZ_JBHRUJ010000021.1"/>
</dbReference>
<keyword evidence="1" id="KW-0812">Transmembrane</keyword>
<comment type="caution">
    <text evidence="2">The sequence shown here is derived from an EMBL/GenBank/DDBJ whole genome shotgun (WGS) entry which is preliminary data.</text>
</comment>
<evidence type="ECO:0000256" key="1">
    <source>
        <dbReference type="SAM" id="Phobius"/>
    </source>
</evidence>
<protein>
    <recommendedName>
        <fullName evidence="4">ABC transporter permease</fullName>
    </recommendedName>
</protein>
<keyword evidence="3" id="KW-1185">Reference proteome</keyword>
<feature type="transmembrane region" description="Helical" evidence="1">
    <location>
        <begin position="260"/>
        <end position="281"/>
    </location>
</feature>
<feature type="transmembrane region" description="Helical" evidence="1">
    <location>
        <begin position="449"/>
        <end position="468"/>
    </location>
</feature>
<dbReference type="EMBL" id="JBHRUJ010000021">
    <property type="protein sequence ID" value="MFC3212636.1"/>
    <property type="molecule type" value="Genomic_DNA"/>
</dbReference>
<evidence type="ECO:0000313" key="3">
    <source>
        <dbReference type="Proteomes" id="UP001595625"/>
    </source>
</evidence>
<feature type="transmembrane region" description="Helical" evidence="1">
    <location>
        <begin position="489"/>
        <end position="509"/>
    </location>
</feature>
<dbReference type="Proteomes" id="UP001595625">
    <property type="component" value="Unassembled WGS sequence"/>
</dbReference>
<accession>A0ABV7KT22</accession>
<sequence length="555" mass="64242">MREFKSLKFIALFKGLFRRFGVDYDVMMLILRIKLTMDERRVPTVFNEMGKKKEGNQFLKSLWIYGIYSLLLLPFLFIGENYIFQMSIMFGMILFILMTSMIADFTSVLLDVRDKNVLQTKPVDKKTITVAKTIHIMIYMSFVTGAFVALPLVVSLYRHGPLFSLVFLVEIIFAMLLVVVLTSLLYLFVLRYFDGERLKDIINYVQILLSVGLVVGYQVLIRAFEFSDLNINYSFSWWHFLIPPIWYGAPFEMVLNGNTAWHMIAFTVLAVLVPIVAIFVYSRLMPSFERNLEKMLSDTKSRKPSRHLLDGFWAKLLCRSKEERVFFRFSAMMMKKEREFKLKAFPNLAMSMIFPFLFIFNELRIRSLADISEGNMFLFIYFCNIMIPGTVFMLKFSGSYKGGWIFRAAPINRESAVFSAAIKAFLAKLYLPIFLVVGVAYVFVFSTRILPDLAVVLLSAILHSLITYRIMKDEDFPFTRSFEFAQDPGSARVILLTFILGAFLGVHFIARSIDYGIYFYLVLLIVAVVVGWRKTFPEGWKPDDAKASSEAEMEM</sequence>
<feature type="transmembrane region" description="Helical" evidence="1">
    <location>
        <begin position="515"/>
        <end position="532"/>
    </location>
</feature>
<keyword evidence="1" id="KW-1133">Transmembrane helix</keyword>
<evidence type="ECO:0000313" key="2">
    <source>
        <dbReference type="EMBL" id="MFC3212636.1"/>
    </source>
</evidence>
<gene>
    <name evidence="2" type="ORF">ACFOEJ_16300</name>
</gene>
<feature type="transmembrane region" description="Helical" evidence="1">
    <location>
        <begin position="417"/>
        <end position="443"/>
    </location>
</feature>
<name>A0ABV7KT22_PLAOK</name>
<feature type="transmembrane region" description="Helical" evidence="1">
    <location>
        <begin position="133"/>
        <end position="157"/>
    </location>
</feature>
<reference evidence="3" key="1">
    <citation type="journal article" date="2019" name="Int. J. Syst. Evol. Microbiol.">
        <title>The Global Catalogue of Microorganisms (GCM) 10K type strain sequencing project: providing services to taxonomists for standard genome sequencing and annotation.</title>
        <authorList>
            <consortium name="The Broad Institute Genomics Platform"/>
            <consortium name="The Broad Institute Genome Sequencing Center for Infectious Disease"/>
            <person name="Wu L."/>
            <person name="Ma J."/>
        </authorList>
    </citation>
    <scope>NUCLEOTIDE SEQUENCE [LARGE SCALE GENOMIC DNA]</scope>
    <source>
        <strain evidence="3">CCM 320</strain>
    </source>
</reference>
<keyword evidence="1" id="KW-0472">Membrane</keyword>
<feature type="transmembrane region" description="Helical" evidence="1">
    <location>
        <begin position="163"/>
        <end position="189"/>
    </location>
</feature>
<proteinExistence type="predicted"/>
<feature type="transmembrane region" description="Helical" evidence="1">
    <location>
        <begin position="90"/>
        <end position="112"/>
    </location>
</feature>
<feature type="transmembrane region" description="Helical" evidence="1">
    <location>
        <begin position="342"/>
        <end position="360"/>
    </location>
</feature>
<organism evidence="2 3">
    <name type="scientific">Planomicrobium okeanokoites</name>
    <name type="common">Planococcus okeanokoites</name>
    <name type="synonym">Flavobacterium okeanokoites</name>
    <dbReference type="NCBI Taxonomy" id="244"/>
    <lineage>
        <taxon>Bacteria</taxon>
        <taxon>Bacillati</taxon>
        <taxon>Bacillota</taxon>
        <taxon>Bacilli</taxon>
        <taxon>Bacillales</taxon>
        <taxon>Caryophanaceae</taxon>
        <taxon>Planomicrobium</taxon>
    </lineage>
</organism>
<feature type="transmembrane region" description="Helical" evidence="1">
    <location>
        <begin position="201"/>
        <end position="220"/>
    </location>
</feature>
<feature type="transmembrane region" description="Helical" evidence="1">
    <location>
        <begin position="376"/>
        <end position="396"/>
    </location>
</feature>
<evidence type="ECO:0008006" key="4">
    <source>
        <dbReference type="Google" id="ProtNLM"/>
    </source>
</evidence>
<feature type="transmembrane region" description="Helical" evidence="1">
    <location>
        <begin position="62"/>
        <end position="84"/>
    </location>
</feature>